<proteinExistence type="predicted"/>
<protein>
    <submittedName>
        <fullName evidence="4">Uncharacterized protein</fullName>
    </submittedName>
</protein>
<dbReference type="EMBL" id="ANPB02000011">
    <property type="protein sequence ID" value="KAF4474110.1"/>
    <property type="molecule type" value="Genomic_DNA"/>
</dbReference>
<evidence type="ECO:0000256" key="1">
    <source>
        <dbReference type="SAM" id="MobiDB-lite"/>
    </source>
</evidence>
<dbReference type="EMBL" id="ANPB02000011">
    <property type="protein sequence ID" value="KAF4474488.1"/>
    <property type="molecule type" value="Genomic_DNA"/>
</dbReference>
<feature type="compositionally biased region" description="Basic and acidic residues" evidence="1">
    <location>
        <begin position="1"/>
        <end position="18"/>
    </location>
</feature>
<reference evidence="4 6" key="2">
    <citation type="submission" date="2020-04" db="EMBL/GenBank/DDBJ databases">
        <title>Genome sequencing and assembly of multiple isolates from the Colletotrichum gloeosporioides species complex.</title>
        <authorList>
            <person name="Gan P."/>
            <person name="Shirasu K."/>
        </authorList>
    </citation>
    <scope>NUCLEOTIDE SEQUENCE [LARGE SCALE GENOMIC DNA]</scope>
    <source>
        <strain evidence="4 6">Nara gc5</strain>
    </source>
</reference>
<dbReference type="EMBL" id="ANPB02000011">
    <property type="protein sequence ID" value="KAF4474497.1"/>
    <property type="molecule type" value="Genomic_DNA"/>
</dbReference>
<dbReference type="GeneID" id="90980573"/>
<evidence type="ECO:0000313" key="4">
    <source>
        <dbReference type="EMBL" id="KAF4474497.1"/>
    </source>
</evidence>
<name>A0A7J6IDT8_COLFN</name>
<evidence type="ECO:0000313" key="3">
    <source>
        <dbReference type="EMBL" id="KAF4474488.1"/>
    </source>
</evidence>
<dbReference type="EMBL" id="ANPB02000011">
    <property type="protein sequence ID" value="KAF4474615.1"/>
    <property type="molecule type" value="Genomic_DNA"/>
</dbReference>
<dbReference type="AlphaFoldDB" id="A0A7J6IDT8"/>
<keyword evidence="6" id="KW-1185">Reference proteome</keyword>
<gene>
    <name evidence="4" type="ORF">CGGC5_v016826</name>
    <name evidence="3" type="ORF">CGGC5_v016842</name>
    <name evidence="5" type="ORF">CGGC5_v017041</name>
    <name evidence="2" type="ORF">CGGC5_v017124</name>
</gene>
<accession>A0A7J6IDT8</accession>
<organism evidence="4 6">
    <name type="scientific">Colletotrichum fructicola (strain Nara gc5)</name>
    <name type="common">Anthracnose fungus</name>
    <name type="synonym">Colletotrichum gloeosporioides (strain Nara gc5)</name>
    <dbReference type="NCBI Taxonomy" id="1213859"/>
    <lineage>
        <taxon>Eukaryota</taxon>
        <taxon>Fungi</taxon>
        <taxon>Dikarya</taxon>
        <taxon>Ascomycota</taxon>
        <taxon>Pezizomycotina</taxon>
        <taxon>Sordariomycetes</taxon>
        <taxon>Hypocreomycetidae</taxon>
        <taxon>Glomerellales</taxon>
        <taxon>Glomerellaceae</taxon>
        <taxon>Colletotrichum</taxon>
        <taxon>Colletotrichum gloeosporioides species complex</taxon>
    </lineage>
</organism>
<evidence type="ECO:0000313" key="5">
    <source>
        <dbReference type="EMBL" id="KAF4474615.1"/>
    </source>
</evidence>
<evidence type="ECO:0000313" key="2">
    <source>
        <dbReference type="EMBL" id="KAF4474110.1"/>
    </source>
</evidence>
<comment type="caution">
    <text evidence="4">The sequence shown here is derived from an EMBL/GenBank/DDBJ whole genome shotgun (WGS) entry which is preliminary data.</text>
</comment>
<dbReference type="RefSeq" id="XP_066007038.1">
    <property type="nucleotide sequence ID" value="XM_066153592.1"/>
</dbReference>
<evidence type="ECO:0000313" key="6">
    <source>
        <dbReference type="Proteomes" id="UP000011096"/>
    </source>
</evidence>
<sequence>MAHRDLQLRPKLAREHAHPPPAYTTYTKTQKAYIHSLLGSGTSYKFMERKPIRQHPRSCRAQQGLQSVQGLYFEHCGEERDHKKTETRRL</sequence>
<feature type="region of interest" description="Disordered" evidence="1">
    <location>
        <begin position="1"/>
        <end position="23"/>
    </location>
</feature>
<reference evidence="4 6" key="1">
    <citation type="submission" date="2012-08" db="EMBL/GenBank/DDBJ databases">
        <authorList>
            <person name="Gan P.H.P."/>
            <person name="Ikeda K."/>
            <person name="Irieda H."/>
            <person name="Narusaka M."/>
            <person name="O'Connell R.J."/>
            <person name="Narusaka Y."/>
            <person name="Takano Y."/>
            <person name="Kubo Y."/>
            <person name="Shirasu K."/>
        </authorList>
    </citation>
    <scope>NUCLEOTIDE SEQUENCE [LARGE SCALE GENOMIC DNA]</scope>
    <source>
        <strain evidence="4 6">Nara gc5</strain>
    </source>
</reference>
<dbReference type="InParanoid" id="A0A7J6IDT8"/>
<dbReference type="Proteomes" id="UP000011096">
    <property type="component" value="Unassembled WGS sequence"/>
</dbReference>